<feature type="compositionally biased region" description="Low complexity" evidence="9">
    <location>
        <begin position="337"/>
        <end position="346"/>
    </location>
</feature>
<evidence type="ECO:0000256" key="1">
    <source>
        <dbReference type="ARBA" id="ARBA00004184"/>
    </source>
</evidence>
<evidence type="ECO:0000313" key="12">
    <source>
        <dbReference type="Proteomes" id="UP001470230"/>
    </source>
</evidence>
<dbReference type="EMBL" id="JAPFFF010000014">
    <property type="protein sequence ID" value="KAK8870597.1"/>
    <property type="molecule type" value="Genomic_DNA"/>
</dbReference>
<evidence type="ECO:0000256" key="7">
    <source>
        <dbReference type="PROSITE-ProRule" id="PRU00175"/>
    </source>
</evidence>
<feature type="region of interest" description="Disordered" evidence="9">
    <location>
        <begin position="309"/>
        <end position="346"/>
    </location>
</feature>
<evidence type="ECO:0000256" key="4">
    <source>
        <dbReference type="ARBA" id="ARBA00022771"/>
    </source>
</evidence>
<keyword evidence="6" id="KW-0472">Membrane</keyword>
<keyword evidence="5" id="KW-0862">Zinc</keyword>
<accession>A0ABR2IY85</accession>
<dbReference type="InterPro" id="IPR057308">
    <property type="entry name" value="CHCR_PEP5_VPS11"/>
</dbReference>
<dbReference type="Pfam" id="PF23356">
    <property type="entry name" value="TPR_PEP5_VPS11"/>
    <property type="match status" value="1"/>
</dbReference>
<feature type="region of interest" description="Disordered" evidence="9">
    <location>
        <begin position="154"/>
        <end position="211"/>
    </location>
</feature>
<evidence type="ECO:0000256" key="5">
    <source>
        <dbReference type="ARBA" id="ARBA00022833"/>
    </source>
</evidence>
<evidence type="ECO:0000256" key="2">
    <source>
        <dbReference type="ARBA" id="ARBA00007070"/>
    </source>
</evidence>
<feature type="compositionally biased region" description="Low complexity" evidence="9">
    <location>
        <begin position="309"/>
        <end position="326"/>
    </location>
</feature>
<feature type="coiled-coil region" evidence="8">
    <location>
        <begin position="559"/>
        <end position="586"/>
    </location>
</feature>
<evidence type="ECO:0000256" key="8">
    <source>
        <dbReference type="SAM" id="Coils"/>
    </source>
</evidence>
<evidence type="ECO:0000256" key="6">
    <source>
        <dbReference type="ARBA" id="ARBA00023136"/>
    </source>
</evidence>
<name>A0ABR2IY85_9EUKA</name>
<keyword evidence="4 7" id="KW-0863">Zinc-finger</keyword>
<dbReference type="PANTHER" id="PTHR23323:SF24">
    <property type="entry name" value="VACUOLAR PROTEIN SORTING-ASSOCIATED PROTEIN 11 HOMOLOG"/>
    <property type="match status" value="1"/>
</dbReference>
<protein>
    <recommendedName>
        <fullName evidence="10">RING-type domain-containing protein</fullName>
    </recommendedName>
</protein>
<comment type="caution">
    <text evidence="11">The sequence shown here is derived from an EMBL/GenBank/DDBJ whole genome shotgun (WGS) entry which is preliminary data.</text>
</comment>
<dbReference type="PANTHER" id="PTHR23323">
    <property type="entry name" value="VACUOLAR PROTEIN SORTING-ASSOCIATED PROTEIN"/>
    <property type="match status" value="1"/>
</dbReference>
<comment type="similarity">
    <text evidence="2">Belongs to the VPS11 family.</text>
</comment>
<keyword evidence="8" id="KW-0175">Coiled coil</keyword>
<evidence type="ECO:0000256" key="9">
    <source>
        <dbReference type="SAM" id="MobiDB-lite"/>
    </source>
</evidence>
<reference evidence="11 12" key="1">
    <citation type="submission" date="2024-04" db="EMBL/GenBank/DDBJ databases">
        <title>Tritrichomonas musculus Genome.</title>
        <authorList>
            <person name="Alves-Ferreira E."/>
            <person name="Grigg M."/>
            <person name="Lorenzi H."/>
            <person name="Galac M."/>
        </authorList>
    </citation>
    <scope>NUCLEOTIDE SEQUENCE [LARGE SCALE GENOMIC DNA]</scope>
    <source>
        <strain evidence="11 12">EAF2021</strain>
    </source>
</reference>
<dbReference type="PROSITE" id="PS50089">
    <property type="entry name" value="ZF_RING_2"/>
    <property type="match status" value="1"/>
</dbReference>
<evidence type="ECO:0000256" key="3">
    <source>
        <dbReference type="ARBA" id="ARBA00022723"/>
    </source>
</evidence>
<keyword evidence="3" id="KW-0479">Metal-binding</keyword>
<keyword evidence="12" id="KW-1185">Reference proteome</keyword>
<evidence type="ECO:0000313" key="11">
    <source>
        <dbReference type="EMBL" id="KAK8870597.1"/>
    </source>
</evidence>
<sequence length="669" mass="74040">MSSKFALQKCLDQQKFAEALQICRQMRINDGFVRAKIEDQIALAESAFQKGDYKRSIELFKTTIGVSEISLVLSRFFQPHLHTYVIDYLIEIHLQGYATPAYTKLLFNLFIQCQAKEKLQKFIDQISNAQNQRSKTKKQRFAMDSIKNKIKMATSSKANAPPNAAASNPSSGSGVPTSQPGPGLTSQQSQPTGPSGSGSGNPPLPPGADNVNTLVLRNFDINLAVEMLKKGGMSEEAARLSQITGISMTSISSLIDAKKYSEAATQIFDHYDEPIGYTMLMNFGPFLLNNDINCIKIIEQTATVIWKTSSEQSQTSSSNSNIPGSSDGNQNLGLAPNSTNTNSNSNLNSNLRDSDFIKLFWGHPQSCYNFLKSIIDERPTELFADTLVSLLIPRVKATQTSFFGNPSVAKADEALELIMDDRLPINCINLLTICVEGGFLLGTAFLLTRMDRNSDAMSLLIHENATNDLFKWIITLKPNLLPEDLFRLLTYFSSNEVWTQLPATINSVSNNTPYTKVQLLQYIITNIKTDIPCSRIVNVLMKNKQIPVEVLKNGPAEAFIKTQEENTKVKEERKKIEQEINDVDKKVQIMQDGPIEFHPSVCELCGEQITPPFVCFFCGHCVHSRCALRSEGESGKPVCPVCYPNKTDGNSNLFAAASTGAFQNSFLNP</sequence>
<feature type="domain" description="RING-type" evidence="10">
    <location>
        <begin position="602"/>
        <end position="642"/>
    </location>
</feature>
<proteinExistence type="inferred from homology"/>
<feature type="compositionally biased region" description="Low complexity" evidence="9">
    <location>
        <begin position="154"/>
        <end position="173"/>
    </location>
</feature>
<comment type="subcellular location">
    <subcellularLocation>
        <location evidence="1">Endomembrane system</location>
        <topology evidence="1">Peripheral membrane protein</topology>
    </subcellularLocation>
</comment>
<organism evidence="11 12">
    <name type="scientific">Tritrichomonas musculus</name>
    <dbReference type="NCBI Taxonomy" id="1915356"/>
    <lineage>
        <taxon>Eukaryota</taxon>
        <taxon>Metamonada</taxon>
        <taxon>Parabasalia</taxon>
        <taxon>Tritrichomonadida</taxon>
        <taxon>Tritrichomonadidae</taxon>
        <taxon>Tritrichomonas</taxon>
    </lineage>
</organism>
<gene>
    <name evidence="11" type="ORF">M9Y10_008483</name>
</gene>
<evidence type="ECO:0000259" key="10">
    <source>
        <dbReference type="PROSITE" id="PS50089"/>
    </source>
</evidence>
<dbReference type="InterPro" id="IPR001841">
    <property type="entry name" value="Znf_RING"/>
</dbReference>
<dbReference type="Proteomes" id="UP001470230">
    <property type="component" value="Unassembled WGS sequence"/>
</dbReference>